<feature type="compositionally biased region" description="Polar residues" evidence="1">
    <location>
        <begin position="1"/>
        <end position="10"/>
    </location>
</feature>
<comment type="caution">
    <text evidence="3">The sequence shown here is derived from an EMBL/GenBank/DDBJ whole genome shotgun (WGS) entry which is preliminary data.</text>
</comment>
<dbReference type="Pfam" id="PF00504">
    <property type="entry name" value="Chloroa_b-bind"/>
    <property type="match status" value="1"/>
</dbReference>
<dbReference type="Gene3D" id="1.10.3460.10">
    <property type="entry name" value="Chlorophyll a/b binding protein domain"/>
    <property type="match status" value="1"/>
</dbReference>
<keyword evidence="4" id="KW-1185">Reference proteome</keyword>
<dbReference type="SUPFAM" id="SSF103511">
    <property type="entry name" value="Chlorophyll a-b binding protein"/>
    <property type="match status" value="1"/>
</dbReference>
<keyword evidence="2" id="KW-0812">Transmembrane</keyword>
<reference evidence="3 4" key="1">
    <citation type="journal article" date="2021" name="Mar. Drugs">
        <title>Genome Reduction and Secondary Metabolism of the Marine Sponge-Associated Cyanobacterium Leptothoe.</title>
        <authorList>
            <person name="Konstantinou D."/>
            <person name="Popin R.V."/>
            <person name="Fewer D.P."/>
            <person name="Sivonen K."/>
            <person name="Gkelis S."/>
        </authorList>
    </citation>
    <scope>NUCLEOTIDE SEQUENCE [LARGE SCALE GENOMIC DNA]</scope>
    <source>
        <strain evidence="3 4">TAU-MAC 1615</strain>
    </source>
</reference>
<accession>A0ABS5Y5I3</accession>
<dbReference type="EMBL" id="JADOER010000011">
    <property type="protein sequence ID" value="MBT9313061.1"/>
    <property type="molecule type" value="Genomic_DNA"/>
</dbReference>
<feature type="transmembrane region" description="Helical" evidence="2">
    <location>
        <begin position="33"/>
        <end position="51"/>
    </location>
</feature>
<sequence length="63" mass="6973">MSSSDSTQPDLSAAAEDDGNQPGFGWTVYAERINGRFAMVGFLALLILEIFTRQDFFTWLGLP</sequence>
<evidence type="ECO:0000256" key="1">
    <source>
        <dbReference type="SAM" id="MobiDB-lite"/>
    </source>
</evidence>
<dbReference type="RefSeq" id="WP_215618949.1">
    <property type="nucleotide sequence ID" value="NZ_JADOER010000011.1"/>
</dbReference>
<evidence type="ECO:0000313" key="4">
    <source>
        <dbReference type="Proteomes" id="UP001196661"/>
    </source>
</evidence>
<evidence type="ECO:0000313" key="3">
    <source>
        <dbReference type="EMBL" id="MBT9313061.1"/>
    </source>
</evidence>
<protein>
    <submittedName>
        <fullName evidence="3">High light inducible protein</fullName>
    </submittedName>
</protein>
<dbReference type="Proteomes" id="UP001196661">
    <property type="component" value="Unassembled WGS sequence"/>
</dbReference>
<dbReference type="InterPro" id="IPR022796">
    <property type="entry name" value="Chloroa_b-bind"/>
</dbReference>
<keyword evidence="2" id="KW-0472">Membrane</keyword>
<evidence type="ECO:0000256" key="2">
    <source>
        <dbReference type="SAM" id="Phobius"/>
    </source>
</evidence>
<gene>
    <name evidence="3" type="ORF">IXB28_12645</name>
</gene>
<organism evidence="3 4">
    <name type="scientific">Leptothoe kymatousa TAU-MAC 1615</name>
    <dbReference type="NCBI Taxonomy" id="2364775"/>
    <lineage>
        <taxon>Bacteria</taxon>
        <taxon>Bacillati</taxon>
        <taxon>Cyanobacteriota</taxon>
        <taxon>Cyanophyceae</taxon>
        <taxon>Nodosilineales</taxon>
        <taxon>Cymatolegaceae</taxon>
        <taxon>Leptothoe</taxon>
        <taxon>Leptothoe kymatousa</taxon>
    </lineage>
</organism>
<feature type="region of interest" description="Disordered" evidence="1">
    <location>
        <begin position="1"/>
        <end position="23"/>
    </location>
</feature>
<proteinExistence type="predicted"/>
<keyword evidence="2" id="KW-1133">Transmembrane helix</keyword>
<name>A0ABS5Y5I3_9CYAN</name>